<feature type="region of interest" description="Disordered" evidence="8">
    <location>
        <begin position="531"/>
        <end position="574"/>
    </location>
</feature>
<reference evidence="10 11" key="1">
    <citation type="submission" date="2024-04" db="EMBL/GenBank/DDBJ databases">
        <title>Tritrichomonas musculus Genome.</title>
        <authorList>
            <person name="Alves-Ferreira E."/>
            <person name="Grigg M."/>
            <person name="Lorenzi H."/>
            <person name="Galac M."/>
        </authorList>
    </citation>
    <scope>NUCLEOTIDE SEQUENCE [LARGE SCALE GENOMIC DNA]</scope>
    <source>
        <strain evidence="10 11">EAF2021</strain>
    </source>
</reference>
<feature type="compositionally biased region" description="Basic and acidic residues" evidence="8">
    <location>
        <begin position="538"/>
        <end position="574"/>
    </location>
</feature>
<keyword evidence="3" id="KW-0813">Transport</keyword>
<gene>
    <name evidence="10" type="ORF">M9Y10_036517</name>
</gene>
<accession>A0ABR2GU99</accession>
<dbReference type="Pfam" id="PF01554">
    <property type="entry name" value="MatE"/>
    <property type="match status" value="2"/>
</dbReference>
<protein>
    <recommendedName>
        <fullName evidence="12">MatE family protein</fullName>
    </recommendedName>
</protein>
<feature type="transmembrane region" description="Helical" evidence="9">
    <location>
        <begin position="116"/>
        <end position="136"/>
    </location>
</feature>
<evidence type="ECO:0000256" key="1">
    <source>
        <dbReference type="ARBA" id="ARBA00004651"/>
    </source>
</evidence>
<evidence type="ECO:0000256" key="2">
    <source>
        <dbReference type="ARBA" id="ARBA00010199"/>
    </source>
</evidence>
<comment type="subcellular location">
    <subcellularLocation>
        <location evidence="1">Cell membrane</location>
        <topology evidence="1">Multi-pass membrane protein</topology>
    </subcellularLocation>
</comment>
<feature type="compositionally biased region" description="Basic and acidic residues" evidence="8">
    <location>
        <begin position="17"/>
        <end position="37"/>
    </location>
</feature>
<name>A0ABR2GU99_9EUKA</name>
<feature type="transmembrane region" description="Helical" evidence="9">
    <location>
        <begin position="248"/>
        <end position="271"/>
    </location>
</feature>
<dbReference type="Proteomes" id="UP001470230">
    <property type="component" value="Unassembled WGS sequence"/>
</dbReference>
<comment type="similarity">
    <text evidence="2">Belongs to the multi antimicrobial extrusion (MATE) (TC 2.A.66.1) family.</text>
</comment>
<evidence type="ECO:0000256" key="9">
    <source>
        <dbReference type="SAM" id="Phobius"/>
    </source>
</evidence>
<dbReference type="PANTHER" id="PTHR43549">
    <property type="entry name" value="MULTIDRUG RESISTANCE PROTEIN YPNP-RELATED"/>
    <property type="match status" value="1"/>
</dbReference>
<feature type="region of interest" description="Disordered" evidence="8">
    <location>
        <begin position="1"/>
        <end position="50"/>
    </location>
</feature>
<dbReference type="InterPro" id="IPR052031">
    <property type="entry name" value="Membrane_Transporter-Flippase"/>
</dbReference>
<proteinExistence type="inferred from homology"/>
<feature type="transmembrane region" description="Helical" evidence="9">
    <location>
        <begin position="218"/>
        <end position="242"/>
    </location>
</feature>
<dbReference type="InterPro" id="IPR002528">
    <property type="entry name" value="MATE_fam"/>
</dbReference>
<sequence>MTNKDSINELLNPQEAEDFKGFDTEKNNSQVSEHKGQTEQTAQEENKDSTVHKLTPEDMKLGGHKPLITLFRLIIGPILSQGTNALYGIITTIWISKAIGDDGLSAVSMMQAFDNIGRSFGFFLAMAAATQISFLYGKGKSEEAGQIIADLIRTSFICGGLVCAILLPILKPITKWFGASDAIVRLGFEYMLPLTACAFNSCLFIASGGFLQGEGRTFLFGMSNVVCLVLNMAVFNPIFLFWFKVGIIGASSATVISEFIPGIIIITLFYCHKFGVKPRLIQFCNKFSPNTLPALKVGFSTLIAQLSMSIPSVLIRKYMGLACDNDQQKFADVMAGFNASSRICYLPYSVVCALSQAYIPAASYSYAAKRYKRYLKLTLYMCLMMFIWSVLTCIMTWVIPVPLSKMFSSGEGYMKYASKMIMYNNALGFLAWFRLASQSVLQSLQMGSRATILSFISNFVGIIIFNYILYYSNPHDPVRMIWTYPLTHASSSIVCVCFLWKPIKNLIKLSKEDDEEEKYIQLFEMELEEVNDTNTDSSKLDNFVDKKDEKEAEAKQNESVPEIKEELLSNQDHE</sequence>
<evidence type="ECO:0000256" key="6">
    <source>
        <dbReference type="ARBA" id="ARBA00022989"/>
    </source>
</evidence>
<dbReference type="PANTHER" id="PTHR43549:SF2">
    <property type="entry name" value="MULTIDRUG RESISTANCE PROTEIN NORM-RELATED"/>
    <property type="match status" value="1"/>
</dbReference>
<keyword evidence="7 9" id="KW-0472">Membrane</keyword>
<feature type="transmembrane region" description="Helical" evidence="9">
    <location>
        <begin position="449"/>
        <end position="469"/>
    </location>
</feature>
<keyword evidence="5 9" id="KW-0812">Transmembrane</keyword>
<feature type="transmembrane region" description="Helical" evidence="9">
    <location>
        <begin position="148"/>
        <end position="170"/>
    </location>
</feature>
<keyword evidence="11" id="KW-1185">Reference proteome</keyword>
<feature type="transmembrane region" description="Helical" evidence="9">
    <location>
        <begin position="481"/>
        <end position="500"/>
    </location>
</feature>
<evidence type="ECO:0000256" key="7">
    <source>
        <dbReference type="ARBA" id="ARBA00023136"/>
    </source>
</evidence>
<evidence type="ECO:0000256" key="4">
    <source>
        <dbReference type="ARBA" id="ARBA00022475"/>
    </source>
</evidence>
<feature type="transmembrane region" description="Helical" evidence="9">
    <location>
        <begin position="190"/>
        <end position="211"/>
    </location>
</feature>
<organism evidence="10 11">
    <name type="scientific">Tritrichomonas musculus</name>
    <dbReference type="NCBI Taxonomy" id="1915356"/>
    <lineage>
        <taxon>Eukaryota</taxon>
        <taxon>Metamonada</taxon>
        <taxon>Parabasalia</taxon>
        <taxon>Tritrichomonadida</taxon>
        <taxon>Tritrichomonadidae</taxon>
        <taxon>Tritrichomonas</taxon>
    </lineage>
</organism>
<dbReference type="EMBL" id="JAPFFF010000059">
    <property type="protein sequence ID" value="KAK8837519.1"/>
    <property type="molecule type" value="Genomic_DNA"/>
</dbReference>
<evidence type="ECO:0000256" key="8">
    <source>
        <dbReference type="SAM" id="MobiDB-lite"/>
    </source>
</evidence>
<evidence type="ECO:0008006" key="12">
    <source>
        <dbReference type="Google" id="ProtNLM"/>
    </source>
</evidence>
<keyword evidence="6 9" id="KW-1133">Transmembrane helix</keyword>
<comment type="caution">
    <text evidence="10">The sequence shown here is derived from an EMBL/GenBank/DDBJ whole genome shotgun (WGS) entry which is preliminary data.</text>
</comment>
<feature type="transmembrane region" description="Helical" evidence="9">
    <location>
        <begin position="70"/>
        <end position="96"/>
    </location>
</feature>
<evidence type="ECO:0000256" key="3">
    <source>
        <dbReference type="ARBA" id="ARBA00022448"/>
    </source>
</evidence>
<evidence type="ECO:0000313" key="10">
    <source>
        <dbReference type="EMBL" id="KAK8837519.1"/>
    </source>
</evidence>
<evidence type="ECO:0000313" key="11">
    <source>
        <dbReference type="Proteomes" id="UP001470230"/>
    </source>
</evidence>
<feature type="compositionally biased region" description="Polar residues" evidence="8">
    <location>
        <begin position="1"/>
        <end position="11"/>
    </location>
</feature>
<evidence type="ECO:0000256" key="5">
    <source>
        <dbReference type="ARBA" id="ARBA00022692"/>
    </source>
</evidence>
<keyword evidence="4" id="KW-1003">Cell membrane</keyword>
<feature type="transmembrane region" description="Helical" evidence="9">
    <location>
        <begin position="420"/>
        <end position="437"/>
    </location>
</feature>
<feature type="transmembrane region" description="Helical" evidence="9">
    <location>
        <begin position="377"/>
        <end position="400"/>
    </location>
</feature>